<comment type="subcellular location">
    <subcellularLocation>
        <location evidence="1">Cell membrane</location>
        <topology evidence="1">Multi-pass membrane protein</topology>
    </subcellularLocation>
</comment>
<organism evidence="9 10">
    <name type="scientific">Allacma fusca</name>
    <dbReference type="NCBI Taxonomy" id="39272"/>
    <lineage>
        <taxon>Eukaryota</taxon>
        <taxon>Metazoa</taxon>
        <taxon>Ecdysozoa</taxon>
        <taxon>Arthropoda</taxon>
        <taxon>Hexapoda</taxon>
        <taxon>Collembola</taxon>
        <taxon>Symphypleona</taxon>
        <taxon>Sminthuridae</taxon>
        <taxon>Allacma</taxon>
    </lineage>
</organism>
<comment type="caution">
    <text evidence="9">The sequence shown here is derived from an EMBL/GenBank/DDBJ whole genome shotgun (WGS) entry which is preliminary data.</text>
</comment>
<keyword evidence="7" id="KW-0325">Glycoprotein</keyword>
<sequence>MQAKHLRVVILNQGPLILVKNNTPFGGCYYNILLESSKLYNFTYDLVRPKYKGMVKLPNGTWTGYGGQVFRGEQNLILGNTRTFARNAHFDFPSGLDVSGVKFITALPRKTLDWAAVLYIFQPLTWLCLGLCSFGIFALTYASNYFLSYSNVTTITAKI</sequence>
<evidence type="ECO:0000256" key="2">
    <source>
        <dbReference type="ARBA" id="ARBA00022475"/>
    </source>
</evidence>
<accession>A0A8J2PBL5</accession>
<dbReference type="GO" id="GO:0005886">
    <property type="term" value="C:plasma membrane"/>
    <property type="evidence" value="ECO:0007669"/>
    <property type="project" value="UniProtKB-SubCell"/>
</dbReference>
<dbReference type="AlphaFoldDB" id="A0A8J2PBL5"/>
<feature type="transmembrane region" description="Helical" evidence="8">
    <location>
        <begin position="116"/>
        <end position="142"/>
    </location>
</feature>
<dbReference type="InterPro" id="IPR052192">
    <property type="entry name" value="Insect_Ionotropic_Sensory_Rcpt"/>
</dbReference>
<keyword evidence="4 8" id="KW-1133">Transmembrane helix</keyword>
<evidence type="ECO:0000256" key="1">
    <source>
        <dbReference type="ARBA" id="ARBA00004651"/>
    </source>
</evidence>
<evidence type="ECO:0000256" key="4">
    <source>
        <dbReference type="ARBA" id="ARBA00022989"/>
    </source>
</evidence>
<keyword evidence="5 8" id="KW-0472">Membrane</keyword>
<evidence type="ECO:0000256" key="6">
    <source>
        <dbReference type="ARBA" id="ARBA00023170"/>
    </source>
</evidence>
<evidence type="ECO:0000256" key="8">
    <source>
        <dbReference type="SAM" id="Phobius"/>
    </source>
</evidence>
<reference evidence="9" key="1">
    <citation type="submission" date="2021-06" db="EMBL/GenBank/DDBJ databases">
        <authorList>
            <person name="Hodson N. C."/>
            <person name="Mongue J. A."/>
            <person name="Jaron S. K."/>
        </authorList>
    </citation>
    <scope>NUCLEOTIDE SEQUENCE</scope>
</reference>
<dbReference type="PANTHER" id="PTHR42643">
    <property type="entry name" value="IONOTROPIC RECEPTOR 20A-RELATED"/>
    <property type="match status" value="1"/>
</dbReference>
<evidence type="ECO:0000256" key="7">
    <source>
        <dbReference type="ARBA" id="ARBA00023180"/>
    </source>
</evidence>
<dbReference type="PANTHER" id="PTHR42643:SF24">
    <property type="entry name" value="IONOTROPIC RECEPTOR 60A"/>
    <property type="match status" value="1"/>
</dbReference>
<evidence type="ECO:0000256" key="5">
    <source>
        <dbReference type="ARBA" id="ARBA00023136"/>
    </source>
</evidence>
<keyword evidence="2" id="KW-1003">Cell membrane</keyword>
<dbReference type="Proteomes" id="UP000708208">
    <property type="component" value="Unassembled WGS sequence"/>
</dbReference>
<protein>
    <submittedName>
        <fullName evidence="9">Uncharacterized protein</fullName>
    </submittedName>
</protein>
<keyword evidence="10" id="KW-1185">Reference proteome</keyword>
<evidence type="ECO:0000313" key="10">
    <source>
        <dbReference type="Proteomes" id="UP000708208"/>
    </source>
</evidence>
<keyword evidence="6" id="KW-0675">Receptor</keyword>
<proteinExistence type="predicted"/>
<dbReference type="OrthoDB" id="6357800at2759"/>
<dbReference type="EMBL" id="CAJVCH010525855">
    <property type="protein sequence ID" value="CAG7822252.1"/>
    <property type="molecule type" value="Genomic_DNA"/>
</dbReference>
<name>A0A8J2PBL5_9HEXA</name>
<gene>
    <name evidence="9" type="ORF">AFUS01_LOCUS32535</name>
</gene>
<evidence type="ECO:0000313" key="9">
    <source>
        <dbReference type="EMBL" id="CAG7822252.1"/>
    </source>
</evidence>
<keyword evidence="3 8" id="KW-0812">Transmembrane</keyword>
<evidence type="ECO:0000256" key="3">
    <source>
        <dbReference type="ARBA" id="ARBA00022692"/>
    </source>
</evidence>